<feature type="transmembrane region" description="Helical" evidence="5">
    <location>
        <begin position="229"/>
        <end position="255"/>
    </location>
</feature>
<dbReference type="Gene3D" id="1.20.1250.20">
    <property type="entry name" value="MFS general substrate transporter like domains"/>
    <property type="match status" value="1"/>
</dbReference>
<dbReference type="Pfam" id="PF07690">
    <property type="entry name" value="MFS_1"/>
    <property type="match status" value="1"/>
</dbReference>
<evidence type="ECO:0000256" key="1">
    <source>
        <dbReference type="ARBA" id="ARBA00004141"/>
    </source>
</evidence>
<protein>
    <recommendedName>
        <fullName evidence="8">MFS transporter</fullName>
    </recommendedName>
</protein>
<comment type="caution">
    <text evidence="6">The sequence shown here is derived from an EMBL/GenBank/DDBJ whole genome shotgun (WGS) entry which is preliminary data.</text>
</comment>
<feature type="transmembrane region" description="Helical" evidence="5">
    <location>
        <begin position="49"/>
        <end position="68"/>
    </location>
</feature>
<evidence type="ECO:0000256" key="2">
    <source>
        <dbReference type="ARBA" id="ARBA00022692"/>
    </source>
</evidence>
<feature type="transmembrane region" description="Helical" evidence="5">
    <location>
        <begin position="106"/>
        <end position="129"/>
    </location>
</feature>
<dbReference type="GO" id="GO:0022857">
    <property type="term" value="F:transmembrane transporter activity"/>
    <property type="evidence" value="ECO:0007669"/>
    <property type="project" value="InterPro"/>
</dbReference>
<dbReference type="GO" id="GO:0016020">
    <property type="term" value="C:membrane"/>
    <property type="evidence" value="ECO:0007669"/>
    <property type="project" value="UniProtKB-SubCell"/>
</dbReference>
<dbReference type="SUPFAM" id="SSF103473">
    <property type="entry name" value="MFS general substrate transporter"/>
    <property type="match status" value="1"/>
</dbReference>
<proteinExistence type="predicted"/>
<accession>A0AA36N4C1</accession>
<keyword evidence="3 5" id="KW-1133">Transmembrane helix</keyword>
<dbReference type="PANTHER" id="PTHR23507:SF1">
    <property type="entry name" value="FI18259P1-RELATED"/>
    <property type="match status" value="1"/>
</dbReference>
<evidence type="ECO:0000313" key="7">
    <source>
        <dbReference type="Proteomes" id="UP001178507"/>
    </source>
</evidence>
<gene>
    <name evidence="6" type="ORF">EVOR1521_LOCUS22081</name>
</gene>
<dbReference type="PANTHER" id="PTHR23507">
    <property type="entry name" value="ZGC:174356"/>
    <property type="match status" value="1"/>
</dbReference>
<feature type="transmembrane region" description="Helical" evidence="5">
    <location>
        <begin position="141"/>
        <end position="160"/>
    </location>
</feature>
<evidence type="ECO:0008006" key="8">
    <source>
        <dbReference type="Google" id="ProtNLM"/>
    </source>
</evidence>
<sequence>MLAVQLHGPFLRSLVECPSVPQSGVFTGSAMCGDANLVLSMAQAREGRLVAMKLLVHAFAGPVLALLADSIGRRPMLLLGLSGFTLAFSLFAAVAGLQAIRGSQSVMALSFVIEGSTSAFDVVFLSILADLTRTTTERVTCFSALYGVGALGHAFAMWMAGRILKWELQNYAAVWLAMAANMASIIVLVLCCIPESLPTVTKAQLTASRLISSTAVQMRFLLSSRFLQVWLLAVLFKSLAAGLSSIYASFTLAAYGWKAGDWQARTWPFEIIAMSSLSLIGPLAGRKRPEHVISFTSVVGIAIHLAQILAPFSPLALVIPHLFSSLMAFARPVAAAYISSMFPASQQAKVQSVAHLVHDCGVSFSMATFAGPLLFRPHARGWDATRPFVLAPQSGLPLGRPRFVHVALSSC</sequence>
<name>A0AA36N4C1_9DINO</name>
<dbReference type="Proteomes" id="UP001178507">
    <property type="component" value="Unassembled WGS sequence"/>
</dbReference>
<keyword evidence="4 5" id="KW-0472">Membrane</keyword>
<dbReference type="InterPro" id="IPR005829">
    <property type="entry name" value="Sugar_transporter_CS"/>
</dbReference>
<evidence type="ECO:0000313" key="6">
    <source>
        <dbReference type="EMBL" id="CAJ1398240.1"/>
    </source>
</evidence>
<dbReference type="InterPro" id="IPR036259">
    <property type="entry name" value="MFS_trans_sf"/>
</dbReference>
<organism evidence="6 7">
    <name type="scientific">Effrenium voratum</name>
    <dbReference type="NCBI Taxonomy" id="2562239"/>
    <lineage>
        <taxon>Eukaryota</taxon>
        <taxon>Sar</taxon>
        <taxon>Alveolata</taxon>
        <taxon>Dinophyceae</taxon>
        <taxon>Suessiales</taxon>
        <taxon>Symbiodiniaceae</taxon>
        <taxon>Effrenium</taxon>
    </lineage>
</organism>
<keyword evidence="7" id="KW-1185">Reference proteome</keyword>
<dbReference type="EMBL" id="CAUJNA010003294">
    <property type="protein sequence ID" value="CAJ1398240.1"/>
    <property type="molecule type" value="Genomic_DNA"/>
</dbReference>
<keyword evidence="2 5" id="KW-0812">Transmembrane</keyword>
<feature type="transmembrane region" description="Helical" evidence="5">
    <location>
        <begin position="292"/>
        <end position="312"/>
    </location>
</feature>
<evidence type="ECO:0000256" key="5">
    <source>
        <dbReference type="SAM" id="Phobius"/>
    </source>
</evidence>
<comment type="subcellular location">
    <subcellularLocation>
        <location evidence="1">Membrane</location>
        <topology evidence="1">Multi-pass membrane protein</topology>
    </subcellularLocation>
</comment>
<evidence type="ECO:0000256" key="3">
    <source>
        <dbReference type="ARBA" id="ARBA00022989"/>
    </source>
</evidence>
<reference evidence="6" key="1">
    <citation type="submission" date="2023-08" db="EMBL/GenBank/DDBJ databases">
        <authorList>
            <person name="Chen Y."/>
            <person name="Shah S."/>
            <person name="Dougan E. K."/>
            <person name="Thang M."/>
            <person name="Chan C."/>
        </authorList>
    </citation>
    <scope>NUCLEOTIDE SEQUENCE</scope>
</reference>
<evidence type="ECO:0000256" key="4">
    <source>
        <dbReference type="ARBA" id="ARBA00023136"/>
    </source>
</evidence>
<dbReference type="PROSITE" id="PS00216">
    <property type="entry name" value="SUGAR_TRANSPORT_1"/>
    <property type="match status" value="1"/>
</dbReference>
<feature type="transmembrane region" description="Helical" evidence="5">
    <location>
        <begin position="77"/>
        <end position="100"/>
    </location>
</feature>
<feature type="transmembrane region" description="Helical" evidence="5">
    <location>
        <begin position="267"/>
        <end position="285"/>
    </location>
</feature>
<dbReference type="AlphaFoldDB" id="A0AA36N4C1"/>
<feature type="transmembrane region" description="Helical" evidence="5">
    <location>
        <begin position="172"/>
        <end position="193"/>
    </location>
</feature>
<dbReference type="InterPro" id="IPR011701">
    <property type="entry name" value="MFS"/>
</dbReference>